<dbReference type="OMA" id="STEMWAL"/>
<gene>
    <name evidence="8 9" type="primary">LOC110980295</name>
</gene>
<dbReference type="Proteomes" id="UP000694845">
    <property type="component" value="Unplaced"/>
</dbReference>
<evidence type="ECO:0000313" key="7">
    <source>
        <dbReference type="Proteomes" id="UP000694845"/>
    </source>
</evidence>
<organism evidence="7 9">
    <name type="scientific">Acanthaster planci</name>
    <name type="common">Crown-of-thorns starfish</name>
    <dbReference type="NCBI Taxonomy" id="133434"/>
    <lineage>
        <taxon>Eukaryota</taxon>
        <taxon>Metazoa</taxon>
        <taxon>Echinodermata</taxon>
        <taxon>Eleutherozoa</taxon>
        <taxon>Asterozoa</taxon>
        <taxon>Asteroidea</taxon>
        <taxon>Valvatacea</taxon>
        <taxon>Valvatida</taxon>
        <taxon>Acanthasteridae</taxon>
        <taxon>Acanthaster</taxon>
    </lineage>
</organism>
<comment type="subcellular location">
    <subcellularLocation>
        <location evidence="1">Mitochondrion</location>
    </subcellularLocation>
</comment>
<dbReference type="PANTHER" id="PTHR11695:SF294">
    <property type="entry name" value="RETICULON-4-INTERACTING PROTEIN 1, MITOCHONDRIAL"/>
    <property type="match status" value="1"/>
</dbReference>
<evidence type="ECO:0000256" key="5">
    <source>
        <dbReference type="ARBA" id="ARBA00023128"/>
    </source>
</evidence>
<dbReference type="KEGG" id="aplc:110980295"/>
<evidence type="ECO:0000313" key="8">
    <source>
        <dbReference type="RefSeq" id="XP_022092550.1"/>
    </source>
</evidence>
<dbReference type="SMART" id="SM00829">
    <property type="entry name" value="PKS_ER"/>
    <property type="match status" value="1"/>
</dbReference>
<dbReference type="FunFam" id="3.40.50.720:FF:000147">
    <property type="entry name" value="Reticulon-4-interacting protein 1 homolog, mitochondrial"/>
    <property type="match status" value="1"/>
</dbReference>
<name>A0A8B7YIX0_ACAPL</name>
<evidence type="ECO:0000256" key="2">
    <source>
        <dbReference type="ARBA" id="ARBA00010371"/>
    </source>
</evidence>
<keyword evidence="5" id="KW-0496">Mitochondrion</keyword>
<dbReference type="AlphaFoldDB" id="A0A8B7YIX0"/>
<evidence type="ECO:0000313" key="9">
    <source>
        <dbReference type="RefSeq" id="XP_022092557.1"/>
    </source>
</evidence>
<sequence>MTTWGALVRAAGLSSGNTAGKRVLVLAGTGGVGSFAIQLVKAWGGHVTTSCSTSGQEFVKKLGADEVVDYSKTDLESALKDKPRFDVVLDSLGPRSYQTCLNLCKRGGCMVTLISPPMMTLDKYGLLLGTPKIMYDLYRISIPQKLFHGRTFKYGFLAPSAEGLDVVAGLVEQDKIKPIVEKVFNMEDCNEALEHVRKGHARGKTVLLMKPDE</sequence>
<dbReference type="InterPro" id="IPR020843">
    <property type="entry name" value="ER"/>
</dbReference>
<dbReference type="RefSeq" id="XP_022092557.1">
    <property type="nucleotide sequence ID" value="XM_022236865.1"/>
</dbReference>
<evidence type="ECO:0000259" key="6">
    <source>
        <dbReference type="SMART" id="SM00829"/>
    </source>
</evidence>
<feature type="domain" description="Enoyl reductase (ER)" evidence="6">
    <location>
        <begin position="5"/>
        <end position="207"/>
    </location>
</feature>
<dbReference type="Pfam" id="PF13602">
    <property type="entry name" value="ADH_zinc_N_2"/>
    <property type="match status" value="1"/>
</dbReference>
<protein>
    <submittedName>
        <fullName evidence="8 9">Reticulon-4-interacting protein 1 homolog, mitochondrial-like</fullName>
    </submittedName>
</protein>
<dbReference type="Gene3D" id="3.40.50.720">
    <property type="entry name" value="NAD(P)-binding Rossmann-like Domain"/>
    <property type="match status" value="1"/>
</dbReference>
<dbReference type="InterPro" id="IPR036291">
    <property type="entry name" value="NAD(P)-bd_dom_sf"/>
</dbReference>
<keyword evidence="3" id="KW-0809">Transit peptide</keyword>
<dbReference type="SUPFAM" id="SSF51735">
    <property type="entry name" value="NAD(P)-binding Rossmann-fold domains"/>
    <property type="match status" value="1"/>
</dbReference>
<dbReference type="InterPro" id="IPR050700">
    <property type="entry name" value="YIM1/Zinc_Alcohol_DH_Fams"/>
</dbReference>
<accession>A0A8B7YIX0</accession>
<comment type="similarity">
    <text evidence="2">Belongs to the zinc-containing alcohol dehydrogenase family. Quinone oxidoreductase subfamily.</text>
</comment>
<dbReference type="GO" id="GO:0016491">
    <property type="term" value="F:oxidoreductase activity"/>
    <property type="evidence" value="ECO:0007669"/>
    <property type="project" value="UniProtKB-KW"/>
</dbReference>
<evidence type="ECO:0000256" key="1">
    <source>
        <dbReference type="ARBA" id="ARBA00004173"/>
    </source>
</evidence>
<keyword evidence="4" id="KW-0560">Oxidoreductase</keyword>
<dbReference type="OrthoDB" id="48317at2759"/>
<reference evidence="8 9" key="1">
    <citation type="submission" date="2025-04" db="UniProtKB">
        <authorList>
            <consortium name="RefSeq"/>
        </authorList>
    </citation>
    <scope>IDENTIFICATION</scope>
</reference>
<proteinExistence type="inferred from homology"/>
<evidence type="ECO:0000256" key="3">
    <source>
        <dbReference type="ARBA" id="ARBA00022946"/>
    </source>
</evidence>
<dbReference type="PANTHER" id="PTHR11695">
    <property type="entry name" value="ALCOHOL DEHYDROGENASE RELATED"/>
    <property type="match status" value="1"/>
</dbReference>
<dbReference type="GeneID" id="110980295"/>
<dbReference type="RefSeq" id="XP_022092550.1">
    <property type="nucleotide sequence ID" value="XM_022236858.1"/>
</dbReference>
<keyword evidence="7" id="KW-1185">Reference proteome</keyword>
<evidence type="ECO:0000256" key="4">
    <source>
        <dbReference type="ARBA" id="ARBA00023002"/>
    </source>
</evidence>
<dbReference type="GO" id="GO:0005739">
    <property type="term" value="C:mitochondrion"/>
    <property type="evidence" value="ECO:0007669"/>
    <property type="project" value="UniProtKB-SubCell"/>
</dbReference>